<dbReference type="GO" id="GO:0003700">
    <property type="term" value="F:DNA-binding transcription factor activity"/>
    <property type="evidence" value="ECO:0007669"/>
    <property type="project" value="InterPro"/>
</dbReference>
<dbReference type="SMART" id="SM00345">
    <property type="entry name" value="HTH_GNTR"/>
    <property type="match status" value="1"/>
</dbReference>
<feature type="domain" description="HTH gntR-type" evidence="4">
    <location>
        <begin position="6"/>
        <end position="78"/>
    </location>
</feature>
<dbReference type="CDD" id="cd07377">
    <property type="entry name" value="WHTH_GntR"/>
    <property type="match status" value="1"/>
</dbReference>
<gene>
    <name evidence="5" type="ORF">B843_05380</name>
</gene>
<evidence type="ECO:0000256" key="2">
    <source>
        <dbReference type="ARBA" id="ARBA00023125"/>
    </source>
</evidence>
<dbReference type="Pfam" id="PF07729">
    <property type="entry name" value="FCD"/>
    <property type="match status" value="1"/>
</dbReference>
<dbReference type="InterPro" id="IPR036388">
    <property type="entry name" value="WH-like_DNA-bd_sf"/>
</dbReference>
<keyword evidence="1" id="KW-0805">Transcription regulation</keyword>
<proteinExistence type="predicted"/>
<organism evidence="5 6">
    <name type="scientific">Corynebacterium vitaeruminis DSM 20294</name>
    <dbReference type="NCBI Taxonomy" id="1224164"/>
    <lineage>
        <taxon>Bacteria</taxon>
        <taxon>Bacillati</taxon>
        <taxon>Actinomycetota</taxon>
        <taxon>Actinomycetes</taxon>
        <taxon>Mycobacteriales</taxon>
        <taxon>Corynebacteriaceae</taxon>
        <taxon>Corynebacterium</taxon>
    </lineage>
</organism>
<dbReference type="InterPro" id="IPR008920">
    <property type="entry name" value="TF_FadR/GntR_C"/>
</dbReference>
<dbReference type="Pfam" id="PF00392">
    <property type="entry name" value="GntR"/>
    <property type="match status" value="1"/>
</dbReference>
<dbReference type="SMART" id="SM00895">
    <property type="entry name" value="FCD"/>
    <property type="match status" value="1"/>
</dbReference>
<evidence type="ECO:0000256" key="1">
    <source>
        <dbReference type="ARBA" id="ARBA00023015"/>
    </source>
</evidence>
<dbReference type="STRING" id="1224164.B843_05380"/>
<dbReference type="Gene3D" id="1.10.10.10">
    <property type="entry name" value="Winged helix-like DNA-binding domain superfamily/Winged helix DNA-binding domain"/>
    <property type="match status" value="1"/>
</dbReference>
<dbReference type="InterPro" id="IPR036390">
    <property type="entry name" value="WH_DNA-bd_sf"/>
</dbReference>
<dbReference type="PRINTS" id="PR00035">
    <property type="entry name" value="HTHGNTR"/>
</dbReference>
<dbReference type="SUPFAM" id="SSF46785">
    <property type="entry name" value="Winged helix' DNA-binding domain"/>
    <property type="match status" value="1"/>
</dbReference>
<dbReference type="PROSITE" id="PS50949">
    <property type="entry name" value="HTH_GNTR"/>
    <property type="match status" value="1"/>
</dbReference>
<evidence type="ECO:0000313" key="5">
    <source>
        <dbReference type="EMBL" id="AHI22461.1"/>
    </source>
</evidence>
<name>W5XZQ6_9CORY</name>
<dbReference type="InterPro" id="IPR000524">
    <property type="entry name" value="Tscrpt_reg_HTH_GntR"/>
</dbReference>
<dbReference type="GO" id="GO:0003677">
    <property type="term" value="F:DNA binding"/>
    <property type="evidence" value="ECO:0007669"/>
    <property type="project" value="UniProtKB-KW"/>
</dbReference>
<evidence type="ECO:0000259" key="4">
    <source>
        <dbReference type="PROSITE" id="PS50949"/>
    </source>
</evidence>
<dbReference type="eggNOG" id="COG2186">
    <property type="taxonomic scope" value="Bacteria"/>
</dbReference>
<dbReference type="KEGG" id="cvt:B843_05380"/>
<protein>
    <submittedName>
        <fullName evidence="5">GntR family transcriptional regulator</fullName>
    </submittedName>
</protein>
<dbReference type="AlphaFoldDB" id="W5XZQ6"/>
<dbReference type="InterPro" id="IPR011711">
    <property type="entry name" value="GntR_C"/>
</dbReference>
<dbReference type="SUPFAM" id="SSF48008">
    <property type="entry name" value="GntR ligand-binding domain-like"/>
    <property type="match status" value="1"/>
</dbReference>
<dbReference type="PATRIC" id="fig|1224164.3.peg.1073"/>
<reference evidence="5 6" key="1">
    <citation type="submission" date="2013-02" db="EMBL/GenBank/DDBJ databases">
        <title>The complete genome sequence of Corynebacterium vitaeruminis DSM 20294.</title>
        <authorList>
            <person name="Ruckert C."/>
            <person name="Albersmeier A."/>
            <person name="Kalinowski J."/>
        </authorList>
    </citation>
    <scope>NUCLEOTIDE SEQUENCE [LARGE SCALE GENOMIC DNA]</scope>
    <source>
        <strain evidence="6">ATCC 10234</strain>
    </source>
</reference>
<dbReference type="PANTHER" id="PTHR43537:SF5">
    <property type="entry name" value="UXU OPERON TRANSCRIPTIONAL REGULATOR"/>
    <property type="match status" value="1"/>
</dbReference>
<evidence type="ECO:0000256" key="3">
    <source>
        <dbReference type="ARBA" id="ARBA00023163"/>
    </source>
</evidence>
<dbReference type="PANTHER" id="PTHR43537">
    <property type="entry name" value="TRANSCRIPTIONAL REGULATOR, GNTR FAMILY"/>
    <property type="match status" value="1"/>
</dbReference>
<keyword evidence="6" id="KW-1185">Reference proteome</keyword>
<dbReference type="Gene3D" id="1.20.120.530">
    <property type="entry name" value="GntR ligand-binding domain-like"/>
    <property type="match status" value="1"/>
</dbReference>
<dbReference type="EMBL" id="CP004353">
    <property type="protein sequence ID" value="AHI22461.1"/>
    <property type="molecule type" value="Genomic_DNA"/>
</dbReference>
<sequence length="241" mass="26591">MPASHARTYNLVLDWLEEQLRKGTITVGDKLPGERALAEQFEISRSSVREAIKVADAMGLVRSSTGSGPNAGAIVVAEPSSALKWALRMHVYTKALPMGDIVATRVVIESQAASAAALTQNSPDRDAAIEKADALIEMMDDPALPSEEYHSLDTEFHILITSMAGNLVVDTIMESLREATMSYVREAIAERNDWGEIRLHLQQQHRRILEAVRNRQPAEAADAVREHIHWFYSVAGGAMYE</sequence>
<evidence type="ECO:0000313" key="6">
    <source>
        <dbReference type="Proteomes" id="UP000019222"/>
    </source>
</evidence>
<keyword evidence="3" id="KW-0804">Transcription</keyword>
<keyword evidence="2" id="KW-0238">DNA-binding</keyword>
<dbReference type="RefSeq" id="WP_025252496.1">
    <property type="nucleotide sequence ID" value="NZ_CP004353.1"/>
</dbReference>
<accession>W5XZQ6</accession>
<dbReference type="Proteomes" id="UP000019222">
    <property type="component" value="Chromosome"/>
</dbReference>
<dbReference type="HOGENOM" id="CLU_017584_9_0_11"/>